<proteinExistence type="predicted"/>
<dbReference type="AlphaFoldDB" id="A0A512PAZ6"/>
<keyword evidence="2" id="KW-1185">Reference proteome</keyword>
<organism evidence="1 2">
    <name type="scientific">Cellulomonas soli</name>
    <dbReference type="NCBI Taxonomy" id="931535"/>
    <lineage>
        <taxon>Bacteria</taxon>
        <taxon>Bacillati</taxon>
        <taxon>Actinomycetota</taxon>
        <taxon>Actinomycetes</taxon>
        <taxon>Micrococcales</taxon>
        <taxon>Cellulomonadaceae</taxon>
        <taxon>Cellulomonas</taxon>
    </lineage>
</organism>
<accession>A0A512PAZ6</accession>
<dbReference type="Proteomes" id="UP000321798">
    <property type="component" value="Unassembled WGS sequence"/>
</dbReference>
<sequence length="61" mass="6268">MQAVAAGAAAVLVLRWAGIAPRTCLIAGACAFVLVPVAAWIASTVPGPPPGSSRERDDRRR</sequence>
<protein>
    <submittedName>
        <fullName evidence="1">Uncharacterized protein</fullName>
    </submittedName>
</protein>
<name>A0A512PAZ6_9CELL</name>
<gene>
    <name evidence="1" type="ORF">CSO01_10980</name>
</gene>
<evidence type="ECO:0000313" key="1">
    <source>
        <dbReference type="EMBL" id="GEP68383.1"/>
    </source>
</evidence>
<comment type="caution">
    <text evidence="1">The sequence shown here is derived from an EMBL/GenBank/DDBJ whole genome shotgun (WGS) entry which is preliminary data.</text>
</comment>
<evidence type="ECO:0000313" key="2">
    <source>
        <dbReference type="Proteomes" id="UP000321798"/>
    </source>
</evidence>
<reference evidence="1 2" key="1">
    <citation type="submission" date="2019-07" db="EMBL/GenBank/DDBJ databases">
        <title>Whole genome shotgun sequence of Cellulomonas soli NBRC 109434.</title>
        <authorList>
            <person name="Hosoyama A."/>
            <person name="Uohara A."/>
            <person name="Ohji S."/>
            <person name="Ichikawa N."/>
        </authorList>
    </citation>
    <scope>NUCLEOTIDE SEQUENCE [LARGE SCALE GENOMIC DNA]</scope>
    <source>
        <strain evidence="1 2">NBRC 109434</strain>
    </source>
</reference>
<dbReference type="EMBL" id="BKAL01000003">
    <property type="protein sequence ID" value="GEP68383.1"/>
    <property type="molecule type" value="Genomic_DNA"/>
</dbReference>